<keyword evidence="3" id="KW-1185">Reference proteome</keyword>
<dbReference type="OrthoDB" id="21678at2759"/>
<dbReference type="EMBL" id="CP069039">
    <property type="protein sequence ID" value="QRD04886.1"/>
    <property type="molecule type" value="Genomic_DNA"/>
</dbReference>
<evidence type="ECO:0008006" key="4">
    <source>
        <dbReference type="Google" id="ProtNLM"/>
    </source>
</evidence>
<gene>
    <name evidence="2" type="ORF">JI435_107990</name>
</gene>
<dbReference type="VEuPathDB" id="FungiDB:JI435_107990"/>
<dbReference type="AlphaFoldDB" id="A0A7U2FKG7"/>
<evidence type="ECO:0000313" key="2">
    <source>
        <dbReference type="EMBL" id="QRD04886.1"/>
    </source>
</evidence>
<name>A0A7U2FKG7_PHANO</name>
<keyword evidence="1" id="KW-0732">Signal</keyword>
<evidence type="ECO:0000313" key="3">
    <source>
        <dbReference type="Proteomes" id="UP000663193"/>
    </source>
</evidence>
<feature type="chain" id="PRO_5034867534" description="SGNH hydrolase-type esterase domain-containing protein" evidence="1">
    <location>
        <begin position="24"/>
        <end position="154"/>
    </location>
</feature>
<proteinExistence type="predicted"/>
<feature type="signal peptide" evidence="1">
    <location>
        <begin position="1"/>
        <end position="23"/>
    </location>
</feature>
<dbReference type="RefSeq" id="XP_001801058.1">
    <property type="nucleotide sequence ID" value="XM_001801006.1"/>
</dbReference>
<evidence type="ECO:0000256" key="1">
    <source>
        <dbReference type="SAM" id="SignalP"/>
    </source>
</evidence>
<dbReference type="Proteomes" id="UP000663193">
    <property type="component" value="Chromosome 17"/>
</dbReference>
<organism evidence="2 3">
    <name type="scientific">Phaeosphaeria nodorum (strain SN15 / ATCC MYA-4574 / FGSC 10173)</name>
    <name type="common">Glume blotch fungus</name>
    <name type="synonym">Parastagonospora nodorum</name>
    <dbReference type="NCBI Taxonomy" id="321614"/>
    <lineage>
        <taxon>Eukaryota</taxon>
        <taxon>Fungi</taxon>
        <taxon>Dikarya</taxon>
        <taxon>Ascomycota</taxon>
        <taxon>Pezizomycotina</taxon>
        <taxon>Dothideomycetes</taxon>
        <taxon>Pleosporomycetidae</taxon>
        <taxon>Pleosporales</taxon>
        <taxon>Pleosporineae</taxon>
        <taxon>Phaeosphaeriaceae</taxon>
        <taxon>Parastagonospora</taxon>
    </lineage>
</organism>
<reference evidence="3" key="1">
    <citation type="journal article" date="2021" name="BMC Genomics">
        <title>Chromosome-level genome assembly and manually-curated proteome of model necrotroph Parastagonospora nodorum Sn15 reveals a genome-wide trove of candidate effector homologs, and redundancy of virulence-related functions within an accessory chromosome.</title>
        <authorList>
            <person name="Bertazzoni S."/>
            <person name="Jones D.A.B."/>
            <person name="Phan H.T."/>
            <person name="Tan K.-C."/>
            <person name="Hane J.K."/>
        </authorList>
    </citation>
    <scope>NUCLEOTIDE SEQUENCE [LARGE SCALE GENOMIC DNA]</scope>
    <source>
        <strain evidence="3">SN15 / ATCC MYA-4574 / FGSC 10173)</strain>
    </source>
</reference>
<sequence>MWNPSPLATFVTLSALCVSLVQPRVFPRQLVSSAQSSGTAPPLPTPSNKNLFTPDFYEFLKSGNISPEGNNPDPKPSAWIALGDSFAAGPVQATNCKMAQTACAGAKITPYNCKQMQTYQVQTVQMVKSRHLHLKLAPAMSQRTLRIDKTQTTN</sequence>
<accession>A0A7U2FKG7</accession>
<dbReference type="KEGG" id="pno:SNOG_10799"/>
<protein>
    <recommendedName>
        <fullName evidence="4">SGNH hydrolase-type esterase domain-containing protein</fullName>
    </recommendedName>
</protein>